<dbReference type="Proteomes" id="UP000824262">
    <property type="component" value="Unassembled WGS sequence"/>
</dbReference>
<sequence length="286" mass="31589">MEFLIISGMSGAGKSLTADILEDMDYYCVDNMPVALLPRFAELCRAAGGKYERVALVTDVREGESLSDLLNTLDGLWSTGVEYRILFVEADVQTIVRRYKSSRRRHPLMRPGESIEDAIRRETAVLEPVRERADYIINTTGLTTAALQSRISSVLTGSKKHSLAVTVTAFGYKYGLPMDADLVFDVRFLPNPYYVEELRPLSGLDAPVYDFVLGSDGAKRFMELLEPMLKFLLPLYSEEGKYTLNIAVGCTGGRHRSVAVARAVESALKRAGADVTLSCRDIDKGG</sequence>
<dbReference type="InterPro" id="IPR053930">
    <property type="entry name" value="RapZ-like_N"/>
</dbReference>
<evidence type="ECO:0000256" key="1">
    <source>
        <dbReference type="ARBA" id="ARBA00022741"/>
    </source>
</evidence>
<protein>
    <submittedName>
        <fullName evidence="7">RNase adapter RapZ</fullName>
    </submittedName>
</protein>
<feature type="domain" description="RapZ-like N-terminal" evidence="5">
    <location>
        <begin position="1"/>
        <end position="158"/>
    </location>
</feature>
<evidence type="ECO:0000259" key="5">
    <source>
        <dbReference type="Pfam" id="PF03668"/>
    </source>
</evidence>
<feature type="binding site" evidence="4">
    <location>
        <begin position="8"/>
        <end position="15"/>
    </location>
    <ligand>
        <name>ATP</name>
        <dbReference type="ChEBI" id="CHEBI:30616"/>
    </ligand>
</feature>
<dbReference type="GO" id="GO:0005525">
    <property type="term" value="F:GTP binding"/>
    <property type="evidence" value="ECO:0007669"/>
    <property type="project" value="UniProtKB-UniRule"/>
</dbReference>
<dbReference type="HAMAP" id="MF_00636">
    <property type="entry name" value="RapZ_like"/>
    <property type="match status" value="1"/>
</dbReference>
<evidence type="ECO:0000256" key="2">
    <source>
        <dbReference type="ARBA" id="ARBA00022840"/>
    </source>
</evidence>
<feature type="binding site" evidence="4">
    <location>
        <begin position="59"/>
        <end position="62"/>
    </location>
    <ligand>
        <name>GTP</name>
        <dbReference type="ChEBI" id="CHEBI:37565"/>
    </ligand>
</feature>
<proteinExistence type="inferred from homology"/>
<gene>
    <name evidence="7" type="primary">rapZ</name>
    <name evidence="7" type="ORF">IAB77_05045</name>
</gene>
<dbReference type="Pfam" id="PF22740">
    <property type="entry name" value="PapZ_C"/>
    <property type="match status" value="1"/>
</dbReference>
<dbReference type="NCBIfam" id="NF003828">
    <property type="entry name" value="PRK05416.1"/>
    <property type="match status" value="1"/>
</dbReference>
<dbReference type="PANTHER" id="PTHR30448:SF0">
    <property type="entry name" value="RNASE ADAPTER PROTEIN RAPZ"/>
    <property type="match status" value="1"/>
</dbReference>
<keyword evidence="2 4" id="KW-0067">ATP-binding</keyword>
<reference evidence="7" key="2">
    <citation type="journal article" date="2021" name="PeerJ">
        <title>Extensive microbial diversity within the chicken gut microbiome revealed by metagenomics and culture.</title>
        <authorList>
            <person name="Gilroy R."/>
            <person name="Ravi A."/>
            <person name="Getino M."/>
            <person name="Pursley I."/>
            <person name="Horton D.L."/>
            <person name="Alikhan N.F."/>
            <person name="Baker D."/>
            <person name="Gharbi K."/>
            <person name="Hall N."/>
            <person name="Watson M."/>
            <person name="Adriaenssens E.M."/>
            <person name="Foster-Nyarko E."/>
            <person name="Jarju S."/>
            <person name="Secka A."/>
            <person name="Antonio M."/>
            <person name="Oren A."/>
            <person name="Chaudhuri R.R."/>
            <person name="La Ragione R."/>
            <person name="Hildebrand F."/>
            <person name="Pallen M.J."/>
        </authorList>
    </citation>
    <scope>NUCLEOTIDE SEQUENCE</scope>
    <source>
        <strain evidence="7">ChiBcolR7-354</strain>
    </source>
</reference>
<evidence type="ECO:0000256" key="4">
    <source>
        <dbReference type="HAMAP-Rule" id="MF_00636"/>
    </source>
</evidence>
<dbReference type="InterPro" id="IPR053931">
    <property type="entry name" value="RapZ_C"/>
</dbReference>
<name>A0A9D1CS93_9FIRM</name>
<organism evidence="7 8">
    <name type="scientific">Candidatus Scatomorpha intestinavium</name>
    <dbReference type="NCBI Taxonomy" id="2840922"/>
    <lineage>
        <taxon>Bacteria</taxon>
        <taxon>Bacillati</taxon>
        <taxon>Bacillota</taxon>
        <taxon>Clostridia</taxon>
        <taxon>Eubacteriales</taxon>
        <taxon>Candidatus Scatomorpha</taxon>
    </lineage>
</organism>
<dbReference type="EMBL" id="DVGA01000048">
    <property type="protein sequence ID" value="HIQ78607.1"/>
    <property type="molecule type" value="Genomic_DNA"/>
</dbReference>
<dbReference type="AlphaFoldDB" id="A0A9D1CS93"/>
<dbReference type="PANTHER" id="PTHR30448">
    <property type="entry name" value="RNASE ADAPTER PROTEIN RAPZ"/>
    <property type="match status" value="1"/>
</dbReference>
<keyword evidence="3 4" id="KW-0342">GTP-binding</keyword>
<dbReference type="PIRSF" id="PIRSF005052">
    <property type="entry name" value="P-loopkin"/>
    <property type="match status" value="1"/>
</dbReference>
<dbReference type="Pfam" id="PF03668">
    <property type="entry name" value="RapZ-like_N"/>
    <property type="match status" value="1"/>
</dbReference>
<evidence type="ECO:0000259" key="6">
    <source>
        <dbReference type="Pfam" id="PF22740"/>
    </source>
</evidence>
<dbReference type="InterPro" id="IPR005337">
    <property type="entry name" value="RapZ-like"/>
</dbReference>
<dbReference type="Gene3D" id="3.40.50.300">
    <property type="entry name" value="P-loop containing nucleotide triphosphate hydrolases"/>
    <property type="match status" value="1"/>
</dbReference>
<evidence type="ECO:0000313" key="8">
    <source>
        <dbReference type="Proteomes" id="UP000824262"/>
    </source>
</evidence>
<accession>A0A9D1CS93</accession>
<feature type="domain" description="RapZ C-terminal" evidence="6">
    <location>
        <begin position="164"/>
        <end position="282"/>
    </location>
</feature>
<comment type="caution">
    <text evidence="7">The sequence shown here is derived from an EMBL/GenBank/DDBJ whole genome shotgun (WGS) entry which is preliminary data.</text>
</comment>
<dbReference type="InterPro" id="IPR027417">
    <property type="entry name" value="P-loop_NTPase"/>
</dbReference>
<evidence type="ECO:0000256" key="3">
    <source>
        <dbReference type="ARBA" id="ARBA00023134"/>
    </source>
</evidence>
<dbReference type="SUPFAM" id="SSF52540">
    <property type="entry name" value="P-loop containing nucleoside triphosphate hydrolases"/>
    <property type="match status" value="1"/>
</dbReference>
<reference evidence="7" key="1">
    <citation type="submission" date="2020-10" db="EMBL/GenBank/DDBJ databases">
        <authorList>
            <person name="Gilroy R."/>
        </authorList>
    </citation>
    <scope>NUCLEOTIDE SEQUENCE</scope>
    <source>
        <strain evidence="7">ChiBcolR7-354</strain>
    </source>
</reference>
<dbReference type="GO" id="GO:0005524">
    <property type="term" value="F:ATP binding"/>
    <property type="evidence" value="ECO:0007669"/>
    <property type="project" value="UniProtKB-UniRule"/>
</dbReference>
<evidence type="ECO:0000313" key="7">
    <source>
        <dbReference type="EMBL" id="HIQ78607.1"/>
    </source>
</evidence>
<keyword evidence="1 4" id="KW-0547">Nucleotide-binding</keyword>